<dbReference type="EMBL" id="SZZP01000012">
    <property type="protein sequence ID" value="TKV79569.1"/>
    <property type="molecule type" value="Genomic_DNA"/>
</dbReference>
<gene>
    <name evidence="2" type="ORF">FDV58_20570</name>
</gene>
<reference evidence="2 3" key="1">
    <citation type="submission" date="2019-05" db="EMBL/GenBank/DDBJ databases">
        <title>Draft Genome of Bradyrhizobium elkanii strain SEMIA 938, Used in Commercial Inoculants for Lupinus spp. in Brazil.</title>
        <authorList>
            <person name="Hungria M."/>
            <person name="Delamuta J.R.M."/>
            <person name="Ribeiro R.A."/>
            <person name="Nogueira M.A."/>
        </authorList>
    </citation>
    <scope>NUCLEOTIDE SEQUENCE [LARGE SCALE GENOMIC DNA]</scope>
    <source>
        <strain evidence="2 3">Semia 938</strain>
    </source>
</reference>
<comment type="caution">
    <text evidence="2">The sequence shown here is derived from an EMBL/GenBank/DDBJ whole genome shotgun (WGS) entry which is preliminary data.</text>
</comment>
<keyword evidence="1" id="KW-0812">Transmembrane</keyword>
<dbReference type="Pfam" id="PF10617">
    <property type="entry name" value="DUF2474"/>
    <property type="match status" value="1"/>
</dbReference>
<protein>
    <submittedName>
        <fullName evidence="2">DUF2474 family protein</fullName>
    </submittedName>
</protein>
<feature type="transmembrane region" description="Helical" evidence="1">
    <location>
        <begin position="12"/>
        <end position="36"/>
    </location>
</feature>
<keyword evidence="1" id="KW-0472">Membrane</keyword>
<accession>A0A4U6RWK8</accession>
<proteinExistence type="predicted"/>
<name>A0A4U6RWK8_BRAEL</name>
<evidence type="ECO:0000313" key="2">
    <source>
        <dbReference type="EMBL" id="TKV79569.1"/>
    </source>
</evidence>
<evidence type="ECO:0000256" key="1">
    <source>
        <dbReference type="SAM" id="Phobius"/>
    </source>
</evidence>
<dbReference type="RefSeq" id="WP_137479863.1">
    <property type="nucleotide sequence ID" value="NZ_SZZP01000012.1"/>
</dbReference>
<dbReference type="AlphaFoldDB" id="A0A4U6RWK8"/>
<sequence>MRARLPLWRRLMWMAAIWIASVAALGLVGGVIRLWLR</sequence>
<organism evidence="2 3">
    <name type="scientific">Bradyrhizobium elkanii</name>
    <dbReference type="NCBI Taxonomy" id="29448"/>
    <lineage>
        <taxon>Bacteria</taxon>
        <taxon>Pseudomonadati</taxon>
        <taxon>Pseudomonadota</taxon>
        <taxon>Alphaproteobacteria</taxon>
        <taxon>Hyphomicrobiales</taxon>
        <taxon>Nitrobacteraceae</taxon>
        <taxon>Bradyrhizobium</taxon>
    </lineage>
</organism>
<dbReference type="InterPro" id="IPR018895">
    <property type="entry name" value="DUF2474"/>
</dbReference>
<evidence type="ECO:0000313" key="3">
    <source>
        <dbReference type="Proteomes" id="UP000305095"/>
    </source>
</evidence>
<keyword evidence="1" id="KW-1133">Transmembrane helix</keyword>
<dbReference type="Proteomes" id="UP000305095">
    <property type="component" value="Unassembled WGS sequence"/>
</dbReference>